<keyword evidence="5" id="KW-1185">Reference proteome</keyword>
<dbReference type="AlphaFoldDB" id="A0A1W6JWT1"/>
<evidence type="ECO:0000313" key="5">
    <source>
        <dbReference type="Proteomes" id="UP000193404"/>
    </source>
</evidence>
<dbReference type="InterPro" id="IPR000644">
    <property type="entry name" value="CBS_dom"/>
</dbReference>
<dbReference type="PANTHER" id="PTHR43080">
    <property type="entry name" value="CBS DOMAIN-CONTAINING PROTEIN CBSX3, MITOCHONDRIAL"/>
    <property type="match status" value="1"/>
</dbReference>
<feature type="domain" description="CBS" evidence="3">
    <location>
        <begin position="70"/>
        <end position="126"/>
    </location>
</feature>
<evidence type="ECO:0000313" key="4">
    <source>
        <dbReference type="EMBL" id="ARM74690.1"/>
    </source>
</evidence>
<proteinExistence type="predicted"/>
<dbReference type="OrthoDB" id="8919at2157"/>
<evidence type="ECO:0000256" key="2">
    <source>
        <dbReference type="PROSITE-ProRule" id="PRU00703"/>
    </source>
</evidence>
<reference evidence="4 5" key="1">
    <citation type="submission" date="2017-03" db="EMBL/GenBank/DDBJ databases">
        <title>Sulfur activation and transportation mechanism of thermophilic Archaea Acidianus manzaensis YN-25.</title>
        <authorList>
            <person name="Ma Y."/>
            <person name="Yang Y."/>
            <person name="Xia J."/>
        </authorList>
    </citation>
    <scope>NUCLEOTIDE SEQUENCE [LARGE SCALE GENOMIC DNA]</scope>
    <source>
        <strain evidence="4 5">YN-25</strain>
    </source>
</reference>
<dbReference type="PROSITE" id="PS51371">
    <property type="entry name" value="CBS"/>
    <property type="match status" value="2"/>
</dbReference>
<organism evidence="4 5">
    <name type="scientific">Acidianus manzaensis</name>
    <dbReference type="NCBI Taxonomy" id="282676"/>
    <lineage>
        <taxon>Archaea</taxon>
        <taxon>Thermoproteota</taxon>
        <taxon>Thermoprotei</taxon>
        <taxon>Sulfolobales</taxon>
        <taxon>Sulfolobaceae</taxon>
        <taxon>Acidianus</taxon>
    </lineage>
</organism>
<dbReference type="KEGG" id="aman:B6F84_00730"/>
<dbReference type="Proteomes" id="UP000193404">
    <property type="component" value="Chromosome"/>
</dbReference>
<evidence type="ECO:0000256" key="1">
    <source>
        <dbReference type="ARBA" id="ARBA00023122"/>
    </source>
</evidence>
<accession>A0A1W6JWT1</accession>
<dbReference type="EMBL" id="CP020477">
    <property type="protein sequence ID" value="ARM74690.1"/>
    <property type="molecule type" value="Genomic_DNA"/>
</dbReference>
<dbReference type="GeneID" id="41589398"/>
<gene>
    <name evidence="4" type="ORF">B6F84_00730</name>
</gene>
<sequence length="129" mass="14416">MNIKQIMTKNLVVIDESSSIRDAASKMREYNVSSVVMRKGDQITAILTERDITRAVAMGKNYNDPALDIATTKILRIESDKPLIEAMDIMASYGVRHLVVTEKGKDIGIISMRDVMGTMSLLEAEEMTY</sequence>
<name>A0A1W6JWT1_9CREN</name>
<protein>
    <recommendedName>
        <fullName evidence="3">CBS domain-containing protein</fullName>
    </recommendedName>
</protein>
<feature type="domain" description="CBS" evidence="3">
    <location>
        <begin position="7"/>
        <end position="65"/>
    </location>
</feature>
<dbReference type="SMART" id="SM00116">
    <property type="entry name" value="CBS"/>
    <property type="match status" value="2"/>
</dbReference>
<dbReference type="InterPro" id="IPR051257">
    <property type="entry name" value="Diverse_CBS-Domain"/>
</dbReference>
<dbReference type="Pfam" id="PF00571">
    <property type="entry name" value="CBS"/>
    <property type="match status" value="2"/>
</dbReference>
<dbReference type="STRING" id="282676.B6F84_00730"/>
<dbReference type="PANTHER" id="PTHR43080:SF2">
    <property type="entry name" value="CBS DOMAIN-CONTAINING PROTEIN"/>
    <property type="match status" value="1"/>
</dbReference>
<evidence type="ECO:0000259" key="3">
    <source>
        <dbReference type="PROSITE" id="PS51371"/>
    </source>
</evidence>
<dbReference type="RefSeq" id="WP_148690437.1">
    <property type="nucleotide sequence ID" value="NZ_CP020477.1"/>
</dbReference>
<keyword evidence="1 2" id="KW-0129">CBS domain</keyword>
<dbReference type="InterPro" id="IPR046342">
    <property type="entry name" value="CBS_dom_sf"/>
</dbReference>
<dbReference type="SUPFAM" id="SSF54631">
    <property type="entry name" value="CBS-domain pair"/>
    <property type="match status" value="1"/>
</dbReference>
<dbReference type="Gene3D" id="3.10.580.10">
    <property type="entry name" value="CBS-domain"/>
    <property type="match status" value="1"/>
</dbReference>